<proteinExistence type="predicted"/>
<sequence length="182" mass="21070">MKKIIQLLSITIFCSTGFCYADIIKFETNDWSDKRPLVWTGTLKKIDPESNLVYFEYKMKDKIRAFQVHITRIYSLTIDSQDRVDKPLPETRQNLSTPLPSNPHSKRILELSNQNFVTEDIPGDVKVRPDREKLKSGGNLKIYLNGNVVSANLQKVVLMARAANRSQQSFEIQRSDLIKWIR</sequence>
<protein>
    <recommendedName>
        <fullName evidence="4">DUF5118 domain-containing protein</fullName>
    </recommendedName>
</protein>
<accession>A0A399CYE1</accession>
<dbReference type="EMBL" id="QWET01000020">
    <property type="protein sequence ID" value="RIH63502.1"/>
    <property type="molecule type" value="Genomic_DNA"/>
</dbReference>
<evidence type="ECO:0000313" key="2">
    <source>
        <dbReference type="EMBL" id="RIH63502.1"/>
    </source>
</evidence>
<dbReference type="AlphaFoldDB" id="A0A399CYE1"/>
<evidence type="ECO:0000313" key="3">
    <source>
        <dbReference type="Proteomes" id="UP000266441"/>
    </source>
</evidence>
<gene>
    <name evidence="2" type="ORF">D1164_19705</name>
</gene>
<dbReference type="Proteomes" id="UP000266441">
    <property type="component" value="Unassembled WGS sequence"/>
</dbReference>
<feature type="signal peptide" evidence="1">
    <location>
        <begin position="1"/>
        <end position="21"/>
    </location>
</feature>
<comment type="caution">
    <text evidence="2">The sequence shown here is derived from an EMBL/GenBank/DDBJ whole genome shotgun (WGS) entry which is preliminary data.</text>
</comment>
<keyword evidence="1" id="KW-0732">Signal</keyword>
<keyword evidence="3" id="KW-1185">Reference proteome</keyword>
<organism evidence="2 3">
    <name type="scientific">Mariniphaga sediminis</name>
    <dbReference type="NCBI Taxonomy" id="1628158"/>
    <lineage>
        <taxon>Bacteria</taxon>
        <taxon>Pseudomonadati</taxon>
        <taxon>Bacteroidota</taxon>
        <taxon>Bacteroidia</taxon>
        <taxon>Marinilabiliales</taxon>
        <taxon>Prolixibacteraceae</taxon>
        <taxon>Mariniphaga</taxon>
    </lineage>
</organism>
<reference evidence="2 3" key="1">
    <citation type="journal article" date="2015" name="Int. J. Syst. Evol. Microbiol.">
        <title>Mariniphaga sediminis sp. nov., isolated from coastal sediment.</title>
        <authorList>
            <person name="Wang F.Q."/>
            <person name="Shen Q.Y."/>
            <person name="Chen G.J."/>
            <person name="Du Z.J."/>
        </authorList>
    </citation>
    <scope>NUCLEOTIDE SEQUENCE [LARGE SCALE GENOMIC DNA]</scope>
    <source>
        <strain evidence="2 3">SY21</strain>
    </source>
</reference>
<evidence type="ECO:0000256" key="1">
    <source>
        <dbReference type="SAM" id="SignalP"/>
    </source>
</evidence>
<name>A0A399CYE1_9BACT</name>
<evidence type="ECO:0008006" key="4">
    <source>
        <dbReference type="Google" id="ProtNLM"/>
    </source>
</evidence>
<feature type="chain" id="PRO_5017456012" description="DUF5118 domain-containing protein" evidence="1">
    <location>
        <begin position="22"/>
        <end position="182"/>
    </location>
</feature>
<dbReference type="RefSeq" id="WP_119351619.1">
    <property type="nucleotide sequence ID" value="NZ_QWET01000020.1"/>
</dbReference>